<dbReference type="PANTHER" id="PTHR10183:SF424">
    <property type="entry name" value="CALPAIN-B-LIKE PROTEIN"/>
    <property type="match status" value="1"/>
</dbReference>
<feature type="active site" evidence="2">
    <location>
        <position position="135"/>
    </location>
</feature>
<dbReference type="SUPFAM" id="SSF47473">
    <property type="entry name" value="EF-hand"/>
    <property type="match status" value="1"/>
</dbReference>
<comment type="caution">
    <text evidence="3">Lacks conserved residue(s) required for the propagation of feature annotation.</text>
</comment>
<evidence type="ECO:0000313" key="5">
    <source>
        <dbReference type="EMBL" id="CAD7627441.1"/>
    </source>
</evidence>
<dbReference type="OrthoDB" id="424753at2759"/>
<keyword evidence="6" id="KW-1185">Reference proteome</keyword>
<accession>A0A7R9KQV8</accession>
<evidence type="ECO:0000256" key="3">
    <source>
        <dbReference type="PROSITE-ProRule" id="PRU00239"/>
    </source>
</evidence>
<feature type="active site" evidence="2">
    <location>
        <position position="360"/>
    </location>
</feature>
<evidence type="ECO:0000259" key="4">
    <source>
        <dbReference type="PROSITE" id="PS50203"/>
    </source>
</evidence>
<gene>
    <name evidence="5" type="ORF">OSB1V03_LOCUS7868</name>
</gene>
<dbReference type="PROSITE" id="PS50203">
    <property type="entry name" value="CALPAIN_CAT"/>
    <property type="match status" value="1"/>
</dbReference>
<name>A0A7R9KQV8_9ACAR</name>
<dbReference type="Proteomes" id="UP000759131">
    <property type="component" value="Unassembled WGS sequence"/>
</dbReference>
<dbReference type="Gene3D" id="3.90.70.10">
    <property type="entry name" value="Cysteine proteinases"/>
    <property type="match status" value="1"/>
</dbReference>
<evidence type="ECO:0000313" key="6">
    <source>
        <dbReference type="Proteomes" id="UP000759131"/>
    </source>
</evidence>
<dbReference type="InterPro" id="IPR022683">
    <property type="entry name" value="Calpain_III"/>
</dbReference>
<dbReference type="GO" id="GO:0004198">
    <property type="term" value="F:calcium-dependent cysteine-type endopeptidase activity"/>
    <property type="evidence" value="ECO:0007669"/>
    <property type="project" value="InterPro"/>
</dbReference>
<dbReference type="InterPro" id="IPR011992">
    <property type="entry name" value="EF-hand-dom_pair"/>
</dbReference>
<dbReference type="SUPFAM" id="SSF49758">
    <property type="entry name" value="Calpain large subunit, middle domain (domain III)"/>
    <property type="match status" value="1"/>
</dbReference>
<dbReference type="EMBL" id="OC859311">
    <property type="protein sequence ID" value="CAD7627441.1"/>
    <property type="molecule type" value="Genomic_DNA"/>
</dbReference>
<dbReference type="GO" id="GO:0006508">
    <property type="term" value="P:proteolysis"/>
    <property type="evidence" value="ECO:0007669"/>
    <property type="project" value="InterPro"/>
</dbReference>
<proteinExistence type="inferred from homology"/>
<dbReference type="Pfam" id="PF00648">
    <property type="entry name" value="Peptidase_C2"/>
    <property type="match status" value="1"/>
</dbReference>
<sequence length="859" mass="98339">MVDHYSTQQVYLNRRRKVNPLSPRNNTLNSHQYYSGSHITASNLSNSTDSNATNYNYLWKVCKERGILFEDPYFPANNKALLGKRESSNGNKLLSSVVWMRPFQLVSRPKYITEYNPNRRFDVELGDASNLVVSCQSLFHATSILYSAPKLFDRVINPLQTFNPTNYAGIWRFRFWKFGQWVDVVIDDRLPTFKGRLIYMQCSDPSEFWAALLEKAYAKLYGSYDYYLKYCFTAQTTQDLTGGIAQSFTIASHERHIIHQMIASAVPRSTLLSVCVNTGDANNSSNKSFRLRNGLFTQQSYIITGLTRVRTLAFDDIQTVANNSNYTTNHFPIHGNHPFAQSHNASDNDVIEVLLVRLRNVCCRGEWNGAWSERSLEWDHLSDRDREELTIRCRTEGEFWISFDDLLNNFTNLDLIHIGPDDWMQPYRVSYKRAVLARRKWKKGFNAGGGPSHKETFHTNPQFHIHIPKSGPNKLHVVVSVTQLYDTNTESQDFHLQSIGFCVFEVPPNTIRLSQAFVANNAPLDITDFTATRESVTFFTLPSGDFIIVPTTDKPNCETKFLLRLFTDESTNIWEVNDDNIIFALDSQIPKIVESIAQNGSNIMTRLMTKLPQELDAYILLKVLKIYCKPFNILYEKPSLELCRYLVMLRDPTITGKISVKNVITILNILHFWRSIFTKHQIGSKNKIYCHNLRNLLYESDKGISVSNKVLETLLIRYSDNSTYLTLESFIQSLVKLHLSHERYKSLERKGKHNSITLEEMILSTTMKVVLKYCKSTSFCCNASNGSNGSNVSNGGKDCNVCDGSKSTFCTSSSVTTFSEIKTERSPQLFPEDLLISLTGIPLQIDSCFEQKVELWGHY</sequence>
<dbReference type="Gene3D" id="2.60.120.380">
    <property type="match status" value="1"/>
</dbReference>
<dbReference type="SMART" id="SM00230">
    <property type="entry name" value="CysPc"/>
    <property type="match status" value="1"/>
</dbReference>
<protein>
    <recommendedName>
        <fullName evidence="4">Calpain catalytic domain-containing protein</fullName>
    </recommendedName>
</protein>
<dbReference type="InterPro" id="IPR038765">
    <property type="entry name" value="Papain-like_cys_pep_sf"/>
</dbReference>
<dbReference type="PRINTS" id="PR00704">
    <property type="entry name" value="CALPAIN"/>
</dbReference>
<dbReference type="Pfam" id="PF01067">
    <property type="entry name" value="Calpain_III"/>
    <property type="match status" value="1"/>
</dbReference>
<reference evidence="5" key="1">
    <citation type="submission" date="2020-11" db="EMBL/GenBank/DDBJ databases">
        <authorList>
            <person name="Tran Van P."/>
        </authorList>
    </citation>
    <scope>NUCLEOTIDE SEQUENCE</scope>
</reference>
<dbReference type="Gene3D" id="1.10.238.10">
    <property type="entry name" value="EF-hand"/>
    <property type="match status" value="1"/>
</dbReference>
<dbReference type="EMBL" id="CAJPIZ010004736">
    <property type="protein sequence ID" value="CAG2107871.1"/>
    <property type="molecule type" value="Genomic_DNA"/>
</dbReference>
<dbReference type="InterPro" id="IPR022682">
    <property type="entry name" value="Calpain_domain_III"/>
</dbReference>
<evidence type="ECO:0000256" key="2">
    <source>
        <dbReference type="PIRSR" id="PIRSR622684-1"/>
    </source>
</evidence>
<dbReference type="InterPro" id="IPR001300">
    <property type="entry name" value="Peptidase_C2_calpain_cat"/>
</dbReference>
<dbReference type="InterPro" id="IPR022684">
    <property type="entry name" value="Calpain_cysteine_protease"/>
</dbReference>
<feature type="domain" description="Calpain catalytic" evidence="4">
    <location>
        <begin position="68"/>
        <end position="419"/>
    </location>
</feature>
<dbReference type="SUPFAM" id="SSF54001">
    <property type="entry name" value="Cysteine proteinases"/>
    <property type="match status" value="1"/>
</dbReference>
<dbReference type="AlphaFoldDB" id="A0A7R9KQV8"/>
<dbReference type="GO" id="GO:0005737">
    <property type="term" value="C:cytoplasm"/>
    <property type="evidence" value="ECO:0007669"/>
    <property type="project" value="TreeGrafter"/>
</dbReference>
<dbReference type="PANTHER" id="PTHR10183">
    <property type="entry name" value="CALPAIN"/>
    <property type="match status" value="1"/>
</dbReference>
<organism evidence="5">
    <name type="scientific">Medioppia subpectinata</name>
    <dbReference type="NCBI Taxonomy" id="1979941"/>
    <lineage>
        <taxon>Eukaryota</taxon>
        <taxon>Metazoa</taxon>
        <taxon>Ecdysozoa</taxon>
        <taxon>Arthropoda</taxon>
        <taxon>Chelicerata</taxon>
        <taxon>Arachnida</taxon>
        <taxon>Acari</taxon>
        <taxon>Acariformes</taxon>
        <taxon>Sarcoptiformes</taxon>
        <taxon>Oribatida</taxon>
        <taxon>Brachypylina</taxon>
        <taxon>Oppioidea</taxon>
        <taxon>Oppiidae</taxon>
        <taxon>Medioppia</taxon>
    </lineage>
</organism>
<comment type="similarity">
    <text evidence="1">Belongs to the peptidase C2 family.</text>
</comment>
<dbReference type="CDD" id="cd00044">
    <property type="entry name" value="CysPc"/>
    <property type="match status" value="1"/>
</dbReference>
<dbReference type="InterPro" id="IPR036213">
    <property type="entry name" value="Calpain_III_sf"/>
</dbReference>
<dbReference type="SMART" id="SM00720">
    <property type="entry name" value="calpain_III"/>
    <property type="match status" value="1"/>
</dbReference>
<evidence type="ECO:0000256" key="1">
    <source>
        <dbReference type="ARBA" id="ARBA00007623"/>
    </source>
</evidence>